<name>A0A7W6R7P3_9HYPH</name>
<dbReference type="PANTHER" id="PTHR22602:SF0">
    <property type="entry name" value="TRANSFERASE CAF17, MITOCHONDRIAL-RELATED"/>
    <property type="match status" value="1"/>
</dbReference>
<dbReference type="GO" id="GO:0016226">
    <property type="term" value="P:iron-sulfur cluster assembly"/>
    <property type="evidence" value="ECO:0007669"/>
    <property type="project" value="TreeGrafter"/>
</dbReference>
<dbReference type="EMBL" id="JACIFY010000021">
    <property type="protein sequence ID" value="MBB4238399.1"/>
    <property type="molecule type" value="Genomic_DNA"/>
</dbReference>
<dbReference type="AlphaFoldDB" id="A0A7W6R7P3"/>
<sequence>MPAVFLKNRSLLTVSGAEAQSFLQNLITTDIAALGPDEARPGALLTPQGKILFDFMIWREGDGYTIETDTDQRDGLLKRLTMYKLRAAVTLAPRVEQGITVSWGEDADRIENGQDSQGARGSQGAWDSRFAKAGVTLIRRAGKHGDGVQALYDALRIRLGIVTSGSDFALQDAFPHDVLMDFNGGLSFRKGCYVGQEVVSRMQHRGTARRRVVTVSAITALPGTGTEITAAGKPLGTLGSVEGNHGLAIVRIDRAGAAMAAGTPLLAGETPVSLVLPEWSGLAFPTSADEASA</sequence>
<evidence type="ECO:0000313" key="3">
    <source>
        <dbReference type="EMBL" id="MBB4238399.1"/>
    </source>
</evidence>
<evidence type="ECO:0000313" key="4">
    <source>
        <dbReference type="Proteomes" id="UP000540909"/>
    </source>
</evidence>
<dbReference type="InterPro" id="IPR057460">
    <property type="entry name" value="CAF17_C"/>
</dbReference>
<gene>
    <name evidence="3" type="ORF">GGD57_005011</name>
</gene>
<comment type="caution">
    <text evidence="3">The sequence shown here is derived from an EMBL/GenBank/DDBJ whole genome shotgun (WGS) entry which is preliminary data.</text>
</comment>
<dbReference type="NCBIfam" id="TIGR03317">
    <property type="entry name" value="ygfZ_signature"/>
    <property type="match status" value="1"/>
</dbReference>
<dbReference type="SUPFAM" id="SSF103025">
    <property type="entry name" value="Folate-binding domain"/>
    <property type="match status" value="1"/>
</dbReference>
<reference evidence="3 4" key="1">
    <citation type="submission" date="2020-08" db="EMBL/GenBank/DDBJ databases">
        <title>Genomic Encyclopedia of Type Strains, Phase IV (KMG-V): Genome sequencing to study the core and pangenomes of soil and plant-associated prokaryotes.</title>
        <authorList>
            <person name="Whitman W."/>
        </authorList>
    </citation>
    <scope>NUCLEOTIDE SEQUENCE [LARGE SCALE GENOMIC DNA]</scope>
    <source>
        <strain evidence="3 4">SEMIA 4089</strain>
    </source>
</reference>
<proteinExistence type="predicted"/>
<dbReference type="PANTHER" id="PTHR22602">
    <property type="entry name" value="TRANSFERASE CAF17, MITOCHONDRIAL-RELATED"/>
    <property type="match status" value="1"/>
</dbReference>
<protein>
    <recommendedName>
        <fullName evidence="2">CAF17 C-terminal domain-containing protein</fullName>
    </recommendedName>
</protein>
<organism evidence="3 4">
    <name type="scientific">Rhizobium esperanzae</name>
    <dbReference type="NCBI Taxonomy" id="1967781"/>
    <lineage>
        <taxon>Bacteria</taxon>
        <taxon>Pseudomonadati</taxon>
        <taxon>Pseudomonadota</taxon>
        <taxon>Alphaproteobacteria</taxon>
        <taxon>Hyphomicrobiales</taxon>
        <taxon>Rhizobiaceae</taxon>
        <taxon>Rhizobium/Agrobacterium group</taxon>
        <taxon>Rhizobium</taxon>
    </lineage>
</organism>
<dbReference type="Gene3D" id="2.40.30.160">
    <property type="match status" value="1"/>
</dbReference>
<evidence type="ECO:0000259" key="2">
    <source>
        <dbReference type="Pfam" id="PF25455"/>
    </source>
</evidence>
<dbReference type="InterPro" id="IPR027266">
    <property type="entry name" value="TrmE/GcvT-like"/>
</dbReference>
<dbReference type="Proteomes" id="UP000540909">
    <property type="component" value="Unassembled WGS sequence"/>
</dbReference>
<feature type="domain" description="CAF17 C-terminal" evidence="2">
    <location>
        <begin position="209"/>
        <end position="280"/>
    </location>
</feature>
<dbReference type="InterPro" id="IPR017703">
    <property type="entry name" value="YgfZ/GCV_T_CS"/>
</dbReference>
<dbReference type="InterPro" id="IPR045179">
    <property type="entry name" value="YgfZ/GcvT"/>
</dbReference>
<dbReference type="RefSeq" id="WP_184472817.1">
    <property type="nucleotide sequence ID" value="NZ_JACIFY010000021.1"/>
</dbReference>
<dbReference type="Gene3D" id="3.30.1360.120">
    <property type="entry name" value="Probable tRNA modification gtpase trme, domain 1"/>
    <property type="match status" value="1"/>
</dbReference>
<evidence type="ECO:0000256" key="1">
    <source>
        <dbReference type="ARBA" id="ARBA00022946"/>
    </source>
</evidence>
<keyword evidence="1" id="KW-0809">Transit peptide</keyword>
<dbReference type="Pfam" id="PF25455">
    <property type="entry name" value="Beta-barrel_CAF17_C"/>
    <property type="match status" value="1"/>
</dbReference>
<accession>A0A7W6R7P3</accession>